<dbReference type="PANTHER" id="PTHR38593">
    <property type="entry name" value="BLR2558 PROTEIN"/>
    <property type="match status" value="1"/>
</dbReference>
<evidence type="ECO:0000313" key="3">
    <source>
        <dbReference type="Proteomes" id="UP000054770"/>
    </source>
</evidence>
<dbReference type="AlphaFoldDB" id="A0A158HK92"/>
<dbReference type="InterPro" id="IPR012347">
    <property type="entry name" value="Ferritin-like"/>
</dbReference>
<protein>
    <submittedName>
        <fullName evidence="2">Membrane protein</fullName>
    </submittedName>
</protein>
<dbReference type="PANTHER" id="PTHR38593:SF1">
    <property type="entry name" value="BLR2558 PROTEIN"/>
    <property type="match status" value="1"/>
</dbReference>
<proteinExistence type="predicted"/>
<dbReference type="Proteomes" id="UP000054770">
    <property type="component" value="Unassembled WGS sequence"/>
</dbReference>
<organism evidence="2 3">
    <name type="scientific">Caballeronia choica</name>
    <dbReference type="NCBI Taxonomy" id="326476"/>
    <lineage>
        <taxon>Bacteria</taxon>
        <taxon>Pseudomonadati</taxon>
        <taxon>Pseudomonadota</taxon>
        <taxon>Betaproteobacteria</taxon>
        <taxon>Burkholderiales</taxon>
        <taxon>Burkholderiaceae</taxon>
        <taxon>Caballeronia</taxon>
    </lineage>
</organism>
<comment type="caution">
    <text evidence="2">The sequence shown here is derived from an EMBL/GenBank/DDBJ whole genome shotgun (WGS) entry which is preliminary data.</text>
</comment>
<keyword evidence="3" id="KW-1185">Reference proteome</keyword>
<evidence type="ECO:0000313" key="2">
    <source>
        <dbReference type="EMBL" id="SAL44391.1"/>
    </source>
</evidence>
<accession>A0A158HK92</accession>
<dbReference type="Pfam" id="PF13628">
    <property type="entry name" value="DUF4142"/>
    <property type="match status" value="1"/>
</dbReference>
<feature type="domain" description="DUF4142" evidence="1">
    <location>
        <begin position="54"/>
        <end position="187"/>
    </location>
</feature>
<dbReference type="EMBL" id="FCON02000017">
    <property type="protein sequence ID" value="SAL44391.1"/>
    <property type="molecule type" value="Genomic_DNA"/>
</dbReference>
<name>A0A158HK92_9BURK</name>
<gene>
    <name evidence="2" type="ORF">AWB68_02077</name>
</gene>
<evidence type="ECO:0000259" key="1">
    <source>
        <dbReference type="Pfam" id="PF13628"/>
    </source>
</evidence>
<sequence>MPNDPVFHSRRTSPARRARMRQWLAGASVAALALGAGIVPGAQAQDNPAKLSAADQQFVQDAGQAGATEIAASKLALTKSSDAQVKGFAERMIADHSKLARNLDVIAKRHGITAAPGADSAVVGSLQNLQGADFDKAYIEKVAVGGHQKAVELFKKESESGNDAQLKNAASKALPIIEHHYEMAQQLAKAKA</sequence>
<reference evidence="2" key="1">
    <citation type="submission" date="2016-01" db="EMBL/GenBank/DDBJ databases">
        <authorList>
            <person name="Peeters C."/>
        </authorList>
    </citation>
    <scope>NUCLEOTIDE SEQUENCE [LARGE SCALE GENOMIC DNA]</scope>
    <source>
        <strain evidence="2">LMG 22940</strain>
    </source>
</reference>
<dbReference type="InterPro" id="IPR025419">
    <property type="entry name" value="DUF4142"/>
</dbReference>
<dbReference type="Gene3D" id="1.20.1260.10">
    <property type="match status" value="1"/>
</dbReference>